<comment type="caution">
    <text evidence="1">The sequence shown here is derived from an EMBL/GenBank/DDBJ whole genome shotgun (WGS) entry which is preliminary data.</text>
</comment>
<evidence type="ECO:0000313" key="2">
    <source>
        <dbReference type="Proteomes" id="UP000326380"/>
    </source>
</evidence>
<dbReference type="SMART" id="SM00448">
    <property type="entry name" value="REC"/>
    <property type="match status" value="1"/>
</dbReference>
<dbReference type="InterPro" id="IPR046947">
    <property type="entry name" value="LytR-like"/>
</dbReference>
<dbReference type="PROSITE" id="PS50110">
    <property type="entry name" value="RESPONSE_REGULATORY"/>
    <property type="match status" value="1"/>
</dbReference>
<dbReference type="AlphaFoldDB" id="A0A7L4ZVN3"/>
<sequence>MNILLVDDSRLARQELRRLLQRHPDATVVGEAAHADEAQQRIGELQPDVLLLDIHMPGRSGFELLAGLDGAVPQVIFTTAFDQYAVQAFEVNALDYLLKPVDEQRLAAALAKARMALVAEAEPETAEPPAARELLRETDQVFVKDGERCWFVRLADVKLLEVADNYTRVHFHDVRPLITRSLQHLEARLDPKVFFRANRQQIINLKWIESVEPWFSNTLKIRLRGGQEVEVSRQQSIRFREALSL</sequence>
<dbReference type="InterPro" id="IPR001789">
    <property type="entry name" value="Sig_transdc_resp-reg_receiver"/>
</dbReference>
<reference evidence="1 2" key="1">
    <citation type="submission" date="2019-09" db="EMBL/GenBank/DDBJ databases">
        <title>Genome sequence of Hymenobacter sp. M3.</title>
        <authorList>
            <person name="Srinivasan S."/>
        </authorList>
    </citation>
    <scope>NUCLEOTIDE SEQUENCE [LARGE SCALE GENOMIC DNA]</scope>
    <source>
        <strain evidence="1 2">M3</strain>
    </source>
</reference>
<accession>A0A7L4ZVN3</accession>
<dbReference type="SMART" id="SM00850">
    <property type="entry name" value="LytTR"/>
    <property type="match status" value="1"/>
</dbReference>
<dbReference type="GO" id="GO:0003677">
    <property type="term" value="F:DNA binding"/>
    <property type="evidence" value="ECO:0007669"/>
    <property type="project" value="InterPro"/>
</dbReference>
<name>A0A7L4ZVN3_9BACT</name>
<gene>
    <name evidence="1" type="ORF">F0P96_00520</name>
</gene>
<keyword evidence="2" id="KW-1185">Reference proteome</keyword>
<proteinExistence type="predicted"/>
<dbReference type="InterPro" id="IPR011006">
    <property type="entry name" value="CheY-like_superfamily"/>
</dbReference>
<dbReference type="Pfam" id="PF04397">
    <property type="entry name" value="LytTR"/>
    <property type="match status" value="1"/>
</dbReference>
<dbReference type="Proteomes" id="UP000326380">
    <property type="component" value="Unassembled WGS sequence"/>
</dbReference>
<dbReference type="PANTHER" id="PTHR37299">
    <property type="entry name" value="TRANSCRIPTIONAL REGULATOR-RELATED"/>
    <property type="match status" value="1"/>
</dbReference>
<dbReference type="RefSeq" id="WP_151076799.1">
    <property type="nucleotide sequence ID" value="NZ_CP047647.1"/>
</dbReference>
<dbReference type="GO" id="GO:0000156">
    <property type="term" value="F:phosphorelay response regulator activity"/>
    <property type="evidence" value="ECO:0007669"/>
    <property type="project" value="InterPro"/>
</dbReference>
<dbReference type="Gene3D" id="3.40.50.2300">
    <property type="match status" value="1"/>
</dbReference>
<dbReference type="InterPro" id="IPR007492">
    <property type="entry name" value="LytTR_DNA-bd_dom"/>
</dbReference>
<evidence type="ECO:0000313" key="1">
    <source>
        <dbReference type="EMBL" id="KAA9339151.1"/>
    </source>
</evidence>
<dbReference type="Gene3D" id="2.40.50.1020">
    <property type="entry name" value="LytTr DNA-binding domain"/>
    <property type="match status" value="1"/>
</dbReference>
<dbReference type="SUPFAM" id="SSF52172">
    <property type="entry name" value="CheY-like"/>
    <property type="match status" value="1"/>
</dbReference>
<organism evidence="1 2">
    <name type="scientific">Hymenobacter busanensis</name>
    <dbReference type="NCBI Taxonomy" id="2607656"/>
    <lineage>
        <taxon>Bacteria</taxon>
        <taxon>Pseudomonadati</taxon>
        <taxon>Bacteroidota</taxon>
        <taxon>Cytophagia</taxon>
        <taxon>Cytophagales</taxon>
        <taxon>Hymenobacteraceae</taxon>
        <taxon>Hymenobacter</taxon>
    </lineage>
</organism>
<dbReference type="EMBL" id="VTWU01000001">
    <property type="protein sequence ID" value="KAA9339151.1"/>
    <property type="molecule type" value="Genomic_DNA"/>
</dbReference>
<protein>
    <submittedName>
        <fullName evidence="1">Response regulator transcription factor</fullName>
    </submittedName>
</protein>
<dbReference type="PANTHER" id="PTHR37299:SF1">
    <property type="entry name" value="STAGE 0 SPORULATION PROTEIN A HOMOLOG"/>
    <property type="match status" value="1"/>
</dbReference>
<dbReference type="Pfam" id="PF00072">
    <property type="entry name" value="Response_reg"/>
    <property type="match status" value="1"/>
</dbReference>
<dbReference type="PROSITE" id="PS50930">
    <property type="entry name" value="HTH_LYTTR"/>
    <property type="match status" value="1"/>
</dbReference>